<dbReference type="InterPro" id="IPR013087">
    <property type="entry name" value="Znf_C2H2_type"/>
</dbReference>
<dbReference type="Proteomes" id="UP000594263">
    <property type="component" value="Unplaced"/>
</dbReference>
<dbReference type="EnsemblPlants" id="Kaladp0064s0069.1.v1.1">
    <property type="protein sequence ID" value="Kaladp0064s0069.1.v1.1.CDS.1"/>
    <property type="gene ID" value="Kaladp0064s0069.v1.1"/>
</dbReference>
<feature type="compositionally biased region" description="Acidic residues" evidence="9">
    <location>
        <begin position="62"/>
        <end position="71"/>
    </location>
</feature>
<keyword evidence="2" id="KW-0479">Metal-binding</keyword>
<dbReference type="SUPFAM" id="SSF57667">
    <property type="entry name" value="beta-beta-alpha zinc fingers"/>
    <property type="match status" value="1"/>
</dbReference>
<dbReference type="Pfam" id="PF13912">
    <property type="entry name" value="zf-C2H2_6"/>
    <property type="match status" value="1"/>
</dbReference>
<evidence type="ECO:0000256" key="2">
    <source>
        <dbReference type="ARBA" id="ARBA00022723"/>
    </source>
</evidence>
<keyword evidence="3 8" id="KW-0863">Zinc-finger</keyword>
<protein>
    <recommendedName>
        <fullName evidence="10">C2H2-type domain-containing protein</fullName>
    </recommendedName>
</protein>
<name>A0A7N0UGE9_KALFE</name>
<evidence type="ECO:0000256" key="4">
    <source>
        <dbReference type="ARBA" id="ARBA00022833"/>
    </source>
</evidence>
<dbReference type="Gene3D" id="3.30.160.60">
    <property type="entry name" value="Classic Zinc Finger"/>
    <property type="match status" value="1"/>
</dbReference>
<evidence type="ECO:0000256" key="7">
    <source>
        <dbReference type="ARBA" id="ARBA00023242"/>
    </source>
</evidence>
<keyword evidence="4" id="KW-0862">Zinc</keyword>
<dbReference type="PROSITE" id="PS00028">
    <property type="entry name" value="ZINC_FINGER_C2H2_1"/>
    <property type="match status" value="1"/>
</dbReference>
<keyword evidence="6" id="KW-0804">Transcription</keyword>
<feature type="region of interest" description="Disordered" evidence="9">
    <location>
        <begin position="62"/>
        <end position="111"/>
    </location>
</feature>
<evidence type="ECO:0000313" key="12">
    <source>
        <dbReference type="Proteomes" id="UP000594263"/>
    </source>
</evidence>
<feature type="compositionally biased region" description="Basic and acidic residues" evidence="9">
    <location>
        <begin position="91"/>
        <end position="100"/>
    </location>
</feature>
<evidence type="ECO:0000256" key="3">
    <source>
        <dbReference type="ARBA" id="ARBA00022771"/>
    </source>
</evidence>
<dbReference type="PROSITE" id="PS50157">
    <property type="entry name" value="ZINC_FINGER_C2H2_2"/>
    <property type="match status" value="1"/>
</dbReference>
<sequence length="178" mass="20973">MELNHQLWSATDYHHHHHQDIIRSFKCSFCKRGFSNAQALGGHMNIHRKDRARLRQLSCNDDDHDHDDDDTAQEHKHSMSNYHHRIRRLKRSGDRGRESHSLQQQQQQQQQPPLNLFIQVEAGQWVAGCDDHGMMHGGHHDESYHEDEDLLPELDLELRLGPDRDHRMPACLGTRNFF</sequence>
<dbReference type="InterPro" id="IPR036236">
    <property type="entry name" value="Znf_C2H2_sf"/>
</dbReference>
<evidence type="ECO:0000256" key="9">
    <source>
        <dbReference type="SAM" id="MobiDB-lite"/>
    </source>
</evidence>
<evidence type="ECO:0000256" key="6">
    <source>
        <dbReference type="ARBA" id="ARBA00023163"/>
    </source>
</evidence>
<feature type="domain" description="C2H2-type" evidence="10">
    <location>
        <begin position="25"/>
        <end position="52"/>
    </location>
</feature>
<evidence type="ECO:0000256" key="8">
    <source>
        <dbReference type="PROSITE-ProRule" id="PRU00042"/>
    </source>
</evidence>
<comment type="subcellular location">
    <subcellularLocation>
        <location evidence="1">Nucleus</location>
    </subcellularLocation>
</comment>
<evidence type="ECO:0000256" key="1">
    <source>
        <dbReference type="ARBA" id="ARBA00004123"/>
    </source>
</evidence>
<keyword evidence="7" id="KW-0539">Nucleus</keyword>
<reference evidence="11" key="1">
    <citation type="submission" date="2021-01" db="UniProtKB">
        <authorList>
            <consortium name="EnsemblPlants"/>
        </authorList>
    </citation>
    <scope>IDENTIFICATION</scope>
</reference>
<dbReference type="PANTHER" id="PTHR45801">
    <property type="entry name" value="OS07G0101800 PROTEIN"/>
    <property type="match status" value="1"/>
</dbReference>
<dbReference type="InterPro" id="IPR052426">
    <property type="entry name" value="Plant_dev_regulator"/>
</dbReference>
<keyword evidence="5" id="KW-0805">Transcription regulation</keyword>
<dbReference type="AlphaFoldDB" id="A0A7N0UGE9"/>
<dbReference type="GO" id="GO:0005634">
    <property type="term" value="C:nucleus"/>
    <property type="evidence" value="ECO:0007669"/>
    <property type="project" value="UniProtKB-SubCell"/>
</dbReference>
<evidence type="ECO:0000256" key="5">
    <source>
        <dbReference type="ARBA" id="ARBA00023015"/>
    </source>
</evidence>
<evidence type="ECO:0000313" key="11">
    <source>
        <dbReference type="EnsemblPlants" id="Kaladp0064s0069.1.v1.1.CDS.1"/>
    </source>
</evidence>
<keyword evidence="12" id="KW-1185">Reference proteome</keyword>
<dbReference type="Gramene" id="Kaladp0064s0069.1.v1.1">
    <property type="protein sequence ID" value="Kaladp0064s0069.1.v1.1.CDS.1"/>
    <property type="gene ID" value="Kaladp0064s0069.v1.1"/>
</dbReference>
<organism evidence="11 12">
    <name type="scientific">Kalanchoe fedtschenkoi</name>
    <name type="common">Lavender scallops</name>
    <name type="synonym">South American air plant</name>
    <dbReference type="NCBI Taxonomy" id="63787"/>
    <lineage>
        <taxon>Eukaryota</taxon>
        <taxon>Viridiplantae</taxon>
        <taxon>Streptophyta</taxon>
        <taxon>Embryophyta</taxon>
        <taxon>Tracheophyta</taxon>
        <taxon>Spermatophyta</taxon>
        <taxon>Magnoliopsida</taxon>
        <taxon>eudicotyledons</taxon>
        <taxon>Gunneridae</taxon>
        <taxon>Pentapetalae</taxon>
        <taxon>Saxifragales</taxon>
        <taxon>Crassulaceae</taxon>
        <taxon>Kalanchoe</taxon>
    </lineage>
</organism>
<dbReference type="SMART" id="SM00355">
    <property type="entry name" value="ZnF_C2H2"/>
    <property type="match status" value="1"/>
</dbReference>
<proteinExistence type="predicted"/>
<evidence type="ECO:0000259" key="10">
    <source>
        <dbReference type="PROSITE" id="PS50157"/>
    </source>
</evidence>
<dbReference type="GO" id="GO:0008270">
    <property type="term" value="F:zinc ion binding"/>
    <property type="evidence" value="ECO:0007669"/>
    <property type="project" value="UniProtKB-KW"/>
</dbReference>
<dbReference type="PANTHER" id="PTHR45801:SF111">
    <property type="entry name" value="C2H2 AND C2HC ZINC FINGERS SUPERFAMILY PROTEIN"/>
    <property type="match status" value="1"/>
</dbReference>
<accession>A0A7N0UGE9</accession>